<feature type="region of interest" description="Disordered" evidence="1">
    <location>
        <begin position="51"/>
        <end position="85"/>
    </location>
</feature>
<feature type="compositionally biased region" description="Low complexity" evidence="1">
    <location>
        <begin position="51"/>
        <end position="72"/>
    </location>
</feature>
<organism evidence="3 4">
    <name type="scientific">candidate division CSSED10-310 bacterium</name>
    <dbReference type="NCBI Taxonomy" id="2855610"/>
    <lineage>
        <taxon>Bacteria</taxon>
        <taxon>Bacteria division CSSED10-310</taxon>
    </lineage>
</organism>
<keyword evidence="2" id="KW-0472">Membrane</keyword>
<evidence type="ECO:0000256" key="1">
    <source>
        <dbReference type="SAM" id="MobiDB-lite"/>
    </source>
</evidence>
<feature type="transmembrane region" description="Helical" evidence="2">
    <location>
        <begin position="12"/>
        <end position="33"/>
    </location>
</feature>
<evidence type="ECO:0000313" key="3">
    <source>
        <dbReference type="EMBL" id="MFC1851947.1"/>
    </source>
</evidence>
<comment type="caution">
    <text evidence="3">The sequence shown here is derived from an EMBL/GenBank/DDBJ whole genome shotgun (WGS) entry which is preliminary data.</text>
</comment>
<keyword evidence="2" id="KW-0812">Transmembrane</keyword>
<reference evidence="3 4" key="1">
    <citation type="submission" date="2024-09" db="EMBL/GenBank/DDBJ databases">
        <title>Laminarin stimulates single cell rates of sulfate reduction while oxygen inhibits transcriptomic activity in coastal marine sediment.</title>
        <authorList>
            <person name="Lindsay M."/>
            <person name="Orcutt B."/>
            <person name="Emerson D."/>
            <person name="Stepanauskas R."/>
            <person name="D'Angelo T."/>
        </authorList>
    </citation>
    <scope>NUCLEOTIDE SEQUENCE [LARGE SCALE GENOMIC DNA]</scope>
    <source>
        <strain evidence="3">SAG AM-311-K15</strain>
    </source>
</reference>
<sequence length="168" mass="19178">MIVLTDERGQSLTEYIIIVVLVVIAVIVSFHLFGSTVRDKFFRAGDNMEQSTSESTDSAASSSSTSGTSSSTRPGQPRHEVSSPEAEYMSKIFADEDALRIYEEEKKKAWLKTALFFAVAGAVLLLLIFMTIERIRLIKKQLQLQQDDMDDFRRTRYRKPITFKKRKE</sequence>
<gene>
    <name evidence="3" type="ORF">ACFL27_17280</name>
</gene>
<proteinExistence type="predicted"/>
<dbReference type="Proteomes" id="UP001594351">
    <property type="component" value="Unassembled WGS sequence"/>
</dbReference>
<evidence type="ECO:0000313" key="4">
    <source>
        <dbReference type="Proteomes" id="UP001594351"/>
    </source>
</evidence>
<accession>A0ABV6Z0G9</accession>
<dbReference type="EMBL" id="JBHPBY010000245">
    <property type="protein sequence ID" value="MFC1851947.1"/>
    <property type="molecule type" value="Genomic_DNA"/>
</dbReference>
<keyword evidence="2" id="KW-1133">Transmembrane helix</keyword>
<feature type="transmembrane region" description="Helical" evidence="2">
    <location>
        <begin position="109"/>
        <end position="132"/>
    </location>
</feature>
<name>A0ABV6Z0G9_UNCC1</name>
<keyword evidence="4" id="KW-1185">Reference proteome</keyword>
<protein>
    <submittedName>
        <fullName evidence="3">Uncharacterized protein</fullName>
    </submittedName>
</protein>
<evidence type="ECO:0000256" key="2">
    <source>
        <dbReference type="SAM" id="Phobius"/>
    </source>
</evidence>